<evidence type="ECO:0008006" key="4">
    <source>
        <dbReference type="Google" id="ProtNLM"/>
    </source>
</evidence>
<dbReference type="RefSeq" id="WP_106501692.1">
    <property type="nucleotide sequence ID" value="NZ_PXXO01000001.1"/>
</dbReference>
<feature type="transmembrane region" description="Helical" evidence="1">
    <location>
        <begin position="40"/>
        <end position="59"/>
    </location>
</feature>
<dbReference type="Proteomes" id="UP000243002">
    <property type="component" value="Unassembled WGS sequence"/>
</dbReference>
<evidence type="ECO:0000313" key="2">
    <source>
        <dbReference type="EMBL" id="PSJ07508.1"/>
    </source>
</evidence>
<keyword evidence="3" id="KW-1185">Reference proteome</keyword>
<evidence type="ECO:0000256" key="1">
    <source>
        <dbReference type="SAM" id="Phobius"/>
    </source>
</evidence>
<feature type="transmembrane region" description="Helical" evidence="1">
    <location>
        <begin position="103"/>
        <end position="128"/>
    </location>
</feature>
<keyword evidence="1" id="KW-1133">Transmembrane helix</keyword>
<feature type="transmembrane region" description="Helical" evidence="1">
    <location>
        <begin position="12"/>
        <end position="34"/>
    </location>
</feature>
<dbReference type="GO" id="GO:0005886">
    <property type="term" value="C:plasma membrane"/>
    <property type="evidence" value="ECO:0007669"/>
    <property type="project" value="TreeGrafter"/>
</dbReference>
<dbReference type="InterPro" id="IPR005325">
    <property type="entry name" value="DUF308_memb"/>
</dbReference>
<dbReference type="InterPro" id="IPR052712">
    <property type="entry name" value="Acid_resist_chaperone_HdeD"/>
</dbReference>
<feature type="transmembrane region" description="Helical" evidence="1">
    <location>
        <begin position="135"/>
        <end position="155"/>
    </location>
</feature>
<feature type="transmembrane region" description="Helical" evidence="1">
    <location>
        <begin position="161"/>
        <end position="183"/>
    </location>
</feature>
<keyword evidence="1" id="KW-0472">Membrane</keyword>
<feature type="transmembrane region" description="Helical" evidence="1">
    <location>
        <begin position="71"/>
        <end position="91"/>
    </location>
</feature>
<keyword evidence="1" id="KW-0812">Transmembrane</keyword>
<reference evidence="2 3" key="1">
    <citation type="journal article" date="2018" name="Environ. Microbiol.">
        <title>Ecological and genomic features of two widespread freshwater picocyanobacteria.</title>
        <authorList>
            <person name="Cabello-Yeves P.J."/>
            <person name="Picazo A."/>
            <person name="Camacho A."/>
            <person name="Callieri C."/>
            <person name="Rosselli R."/>
            <person name="Roda-Garcia J.J."/>
            <person name="Coutinho F.H."/>
            <person name="Rodriguez-Valera F."/>
        </authorList>
    </citation>
    <scope>NUCLEOTIDE SEQUENCE [LARGE SCALE GENOMIC DNA]</scope>
    <source>
        <strain evidence="2 3">Tous</strain>
    </source>
</reference>
<accession>A0A2P7N220</accession>
<comment type="caution">
    <text evidence="2">The sequence shown here is derived from an EMBL/GenBank/DDBJ whole genome shotgun (WGS) entry which is preliminary data.</text>
</comment>
<evidence type="ECO:0000313" key="3">
    <source>
        <dbReference type="Proteomes" id="UP000243002"/>
    </source>
</evidence>
<protein>
    <recommendedName>
        <fullName evidence="4">HdeD family acid-resistance protein</fullName>
    </recommendedName>
</protein>
<dbReference type="EMBL" id="PXXO01000001">
    <property type="protein sequence ID" value="PSJ07508.1"/>
    <property type="molecule type" value="Genomic_DNA"/>
</dbReference>
<sequence length="191" mass="20204">MGSGLFSAKGEGLKAFTLFEGVLMLVLGVLALIFPVLASAWITVIVAVGFLVGGIVGWVSNLARSSQLGRWYCFSRLVISTLFIVVGAWMIQQFRGGPLEGSLMVASLAFAIGIVFILEGVVSMLVALGHTRVSGWGWGLLNGIVTLILGVLIVTMQAWGLLWVIGVLVGISFLFSGIDLLAFSASFHGED</sequence>
<dbReference type="Pfam" id="PF03729">
    <property type="entry name" value="DUF308"/>
    <property type="match status" value="2"/>
</dbReference>
<dbReference type="AlphaFoldDB" id="A0A2P7N220"/>
<name>A0A2P7N220_9CYAN</name>
<gene>
    <name evidence="2" type="ORF">C7K55_00415</name>
</gene>
<proteinExistence type="predicted"/>
<dbReference type="PANTHER" id="PTHR34989">
    <property type="entry name" value="PROTEIN HDED"/>
    <property type="match status" value="1"/>
</dbReference>
<organism evidence="2 3">
    <name type="scientific">Cyanobium usitatum str. Tous</name>
    <dbReference type="NCBI Taxonomy" id="2116684"/>
    <lineage>
        <taxon>Bacteria</taxon>
        <taxon>Bacillati</taxon>
        <taxon>Cyanobacteriota</taxon>
        <taxon>Cyanophyceae</taxon>
        <taxon>Synechococcales</taxon>
        <taxon>Prochlorococcaceae</taxon>
        <taxon>Cyanobium</taxon>
    </lineage>
</organism>
<dbReference type="OrthoDB" id="554838at2"/>
<dbReference type="PANTHER" id="PTHR34989:SF1">
    <property type="entry name" value="PROTEIN HDED"/>
    <property type="match status" value="1"/>
</dbReference>